<dbReference type="PANTHER" id="PTHR47478:SF1">
    <property type="entry name" value="PYRIMIDINE 5'-NUCLEOTIDASE YJJG"/>
    <property type="match status" value="1"/>
</dbReference>
<dbReference type="SFLD" id="SFLDG01129">
    <property type="entry name" value="C1.5:_HAD__Beta-PGM__Phosphata"/>
    <property type="match status" value="1"/>
</dbReference>
<dbReference type="InterPro" id="IPR006439">
    <property type="entry name" value="HAD-SF_hydro_IA"/>
</dbReference>
<dbReference type="SFLD" id="SFLDS00003">
    <property type="entry name" value="Haloacid_Dehalogenase"/>
    <property type="match status" value="1"/>
</dbReference>
<dbReference type="OrthoDB" id="1694274at2759"/>
<dbReference type="NCBIfam" id="TIGR02254">
    <property type="entry name" value="YjjG_YfnB"/>
    <property type="match status" value="1"/>
</dbReference>
<comment type="caution">
    <text evidence="1">The sequence shown here is derived from an EMBL/GenBank/DDBJ whole genome shotgun (WGS) entry which is preliminary data.</text>
</comment>
<dbReference type="VEuPathDB" id="TrichDB:TRFO_26627"/>
<dbReference type="InterPro" id="IPR023198">
    <property type="entry name" value="PGP-like_dom2"/>
</dbReference>
<protein>
    <submittedName>
        <fullName evidence="1">HAD-hydrolase YfnB</fullName>
    </submittedName>
</protein>
<dbReference type="GeneID" id="94839765"/>
<dbReference type="NCBIfam" id="TIGR01549">
    <property type="entry name" value="HAD-SF-IA-v1"/>
    <property type="match status" value="1"/>
</dbReference>
<evidence type="ECO:0000313" key="1">
    <source>
        <dbReference type="EMBL" id="OHT05560.1"/>
    </source>
</evidence>
<dbReference type="Pfam" id="PF00702">
    <property type="entry name" value="Hydrolase"/>
    <property type="match status" value="1"/>
</dbReference>
<proteinExistence type="predicted"/>
<name>A0A1J4K3Z2_9EUKA</name>
<dbReference type="Gene3D" id="3.40.50.1000">
    <property type="entry name" value="HAD superfamily/HAD-like"/>
    <property type="match status" value="1"/>
</dbReference>
<dbReference type="Proteomes" id="UP000179807">
    <property type="component" value="Unassembled WGS sequence"/>
</dbReference>
<dbReference type="GO" id="GO:0008253">
    <property type="term" value="F:5'-nucleotidase activity"/>
    <property type="evidence" value="ECO:0007669"/>
    <property type="project" value="InterPro"/>
</dbReference>
<dbReference type="EMBL" id="MLAK01000753">
    <property type="protein sequence ID" value="OHT05560.1"/>
    <property type="molecule type" value="Genomic_DNA"/>
</dbReference>
<reference evidence="1" key="1">
    <citation type="submission" date="2016-10" db="EMBL/GenBank/DDBJ databases">
        <authorList>
            <person name="Benchimol M."/>
            <person name="Almeida L.G."/>
            <person name="Vasconcelos A.T."/>
            <person name="Perreira-Neves A."/>
            <person name="Rosa I.A."/>
            <person name="Tasca T."/>
            <person name="Bogo M.R."/>
            <person name="de Souza W."/>
        </authorList>
    </citation>
    <scope>NUCLEOTIDE SEQUENCE [LARGE SCALE GENOMIC DNA]</scope>
    <source>
        <strain evidence="1">K</strain>
    </source>
</reference>
<dbReference type="Gene3D" id="1.10.150.240">
    <property type="entry name" value="Putative phosphatase, domain 2"/>
    <property type="match status" value="1"/>
</dbReference>
<dbReference type="InterPro" id="IPR023214">
    <property type="entry name" value="HAD_sf"/>
</dbReference>
<accession>A0A1J4K3Z2</accession>
<dbReference type="RefSeq" id="XP_068358696.1">
    <property type="nucleotide sequence ID" value="XM_068505061.1"/>
</dbReference>
<dbReference type="SUPFAM" id="SSF56784">
    <property type="entry name" value="HAD-like"/>
    <property type="match status" value="1"/>
</dbReference>
<keyword evidence="2" id="KW-1185">Reference proteome</keyword>
<evidence type="ECO:0000313" key="2">
    <source>
        <dbReference type="Proteomes" id="UP000179807"/>
    </source>
</evidence>
<dbReference type="InterPro" id="IPR052550">
    <property type="entry name" value="Pyrimidine_5'-ntase_YjjG"/>
</dbReference>
<dbReference type="AlphaFoldDB" id="A0A1J4K3Z2"/>
<gene>
    <name evidence="1" type="primary">yfnB</name>
    <name evidence="1" type="ORF">TRFO_26627</name>
</gene>
<dbReference type="InterPro" id="IPR036412">
    <property type="entry name" value="HAD-like_sf"/>
</dbReference>
<sequence length="247" mass="28998">MLFNFVSRMNHKEYFLFDADNTLYDFDMAFDNAVKATWEQYSIPLNETTKNCFIKHENYCWQQFELGKIAIDKLLWYRFQLTFDELSLNEIDAHTFSVDYLNNLSKFGILYPDSYDVITELKSRGYHIIIVTNGLWSVQKNRFKKEISENLFDGIFCSDAIGFNKPNIEFFQHVFKSLNMDLSNEEDRKKAIIIGDSLSSDIKGGINSKIETIWFNSKMKSNITQNIPTIEIKNLKELLNIFNKNSC</sequence>
<dbReference type="InterPro" id="IPR011951">
    <property type="entry name" value="HAD-SF_hydro_IA_YjjG/PynA"/>
</dbReference>
<dbReference type="PANTHER" id="PTHR47478">
    <property type="match status" value="1"/>
</dbReference>
<organism evidence="1 2">
    <name type="scientific">Tritrichomonas foetus</name>
    <dbReference type="NCBI Taxonomy" id="1144522"/>
    <lineage>
        <taxon>Eukaryota</taxon>
        <taxon>Metamonada</taxon>
        <taxon>Parabasalia</taxon>
        <taxon>Tritrichomonadida</taxon>
        <taxon>Tritrichomonadidae</taxon>
        <taxon>Tritrichomonas</taxon>
    </lineage>
</organism>